<keyword evidence="2" id="KW-1185">Reference proteome</keyword>
<dbReference type="Proteomes" id="UP000790709">
    <property type="component" value="Unassembled WGS sequence"/>
</dbReference>
<comment type="caution">
    <text evidence="1">The sequence shown here is derived from an EMBL/GenBank/DDBJ whole genome shotgun (WGS) entry which is preliminary data.</text>
</comment>
<accession>A0ACB8BTE1</accession>
<protein>
    <submittedName>
        <fullName evidence="1">Uncharacterized protein</fullName>
    </submittedName>
</protein>
<feature type="non-terminal residue" evidence="1">
    <location>
        <position position="1"/>
    </location>
</feature>
<name>A0ACB8BTE1_9AGAM</name>
<evidence type="ECO:0000313" key="2">
    <source>
        <dbReference type="Proteomes" id="UP000790709"/>
    </source>
</evidence>
<proteinExistence type="predicted"/>
<dbReference type="EMBL" id="MU266344">
    <property type="protein sequence ID" value="KAH7929205.1"/>
    <property type="molecule type" value="Genomic_DNA"/>
</dbReference>
<gene>
    <name evidence="1" type="ORF">BV22DRAFT_1003390</name>
</gene>
<sequence>RRAEPSRPWPWVDFNADLESVDPDETADERWKGYPQSFFPNWTLEQIERSNILSGFKDTEDCWTYRVDVFNNGSFEDRPLPLGKHKKETTWKLIQEKRPKDICVRVLFVNNLPRPIMQMLGTHYDIDPFFFSTSVNWIPSHYQEDLQPRGDHITITLPFIRPIRNVPISATKPLQPIASRQPLPNKPINTQASLSLFSTDHVLLTDLIAIHMVRTASPSSSTILSYHPAVCVHRTSAKLLHSLILQVGRNLYWSEILHASTDPTFILVAILWYALYSWEEAFEKINEHSNWLEARVINTNETYLTRDLHILQAHLLHYTSLLDEFRRSVDFVMNTPNPAMESCQEKERLHSQRLMKKECENLKSEIDRLEAQRKMQSSRLKNAMDLAFANVAIRDSNAMKQISYLSIIFLPGSFAAALFGMNVKEIQPGSLETLANFVAVTIGLTILTICLVLVGRARNPVHEHGESDGLFAKCLWWPVSKTLKVLRMGKGKEVPHDEEEAVAGATGATTET</sequence>
<reference evidence="1" key="1">
    <citation type="journal article" date="2021" name="New Phytol.">
        <title>Evolutionary innovations through gain and loss of genes in the ectomycorrhizal Boletales.</title>
        <authorList>
            <person name="Wu G."/>
            <person name="Miyauchi S."/>
            <person name="Morin E."/>
            <person name="Kuo A."/>
            <person name="Drula E."/>
            <person name="Varga T."/>
            <person name="Kohler A."/>
            <person name="Feng B."/>
            <person name="Cao Y."/>
            <person name="Lipzen A."/>
            <person name="Daum C."/>
            <person name="Hundley H."/>
            <person name="Pangilinan J."/>
            <person name="Johnson J."/>
            <person name="Barry K."/>
            <person name="LaButti K."/>
            <person name="Ng V."/>
            <person name="Ahrendt S."/>
            <person name="Min B."/>
            <person name="Choi I.G."/>
            <person name="Park H."/>
            <person name="Plett J.M."/>
            <person name="Magnuson J."/>
            <person name="Spatafora J.W."/>
            <person name="Nagy L.G."/>
            <person name="Henrissat B."/>
            <person name="Grigoriev I.V."/>
            <person name="Yang Z.L."/>
            <person name="Xu J."/>
            <person name="Martin F.M."/>
        </authorList>
    </citation>
    <scope>NUCLEOTIDE SEQUENCE</scope>
    <source>
        <strain evidence="1">KUC20120723A-06</strain>
    </source>
</reference>
<organism evidence="1 2">
    <name type="scientific">Leucogyrophana mollusca</name>
    <dbReference type="NCBI Taxonomy" id="85980"/>
    <lineage>
        <taxon>Eukaryota</taxon>
        <taxon>Fungi</taxon>
        <taxon>Dikarya</taxon>
        <taxon>Basidiomycota</taxon>
        <taxon>Agaricomycotina</taxon>
        <taxon>Agaricomycetes</taxon>
        <taxon>Agaricomycetidae</taxon>
        <taxon>Boletales</taxon>
        <taxon>Boletales incertae sedis</taxon>
        <taxon>Leucogyrophana</taxon>
    </lineage>
</organism>
<evidence type="ECO:0000313" key="1">
    <source>
        <dbReference type="EMBL" id="KAH7929205.1"/>
    </source>
</evidence>